<dbReference type="GO" id="GO:0046872">
    <property type="term" value="F:metal ion binding"/>
    <property type="evidence" value="ECO:0007669"/>
    <property type="project" value="UniProtKB-KW"/>
</dbReference>
<dbReference type="GO" id="GO:0051536">
    <property type="term" value="F:iron-sulfur cluster binding"/>
    <property type="evidence" value="ECO:0007669"/>
    <property type="project" value="UniProtKB-KW"/>
</dbReference>
<dbReference type="EMBL" id="CP015439">
    <property type="protein sequence ID" value="ANB62156.1"/>
    <property type="molecule type" value="Genomic_DNA"/>
</dbReference>
<dbReference type="Pfam" id="PF04055">
    <property type="entry name" value="Radical_SAM"/>
    <property type="match status" value="1"/>
</dbReference>
<dbReference type="InterPro" id="IPR013785">
    <property type="entry name" value="Aldolase_TIM"/>
</dbReference>
<dbReference type="InterPro" id="IPR050377">
    <property type="entry name" value="Radical_SAM_PqqE_MftC-like"/>
</dbReference>
<dbReference type="AlphaFoldDB" id="A0A160F6K4"/>
<dbReference type="InterPro" id="IPR023885">
    <property type="entry name" value="4Fe4S-binding_SPASM_dom"/>
</dbReference>
<dbReference type="PATRIC" id="fig|294699.3.peg.3067"/>
<evidence type="ECO:0000256" key="2">
    <source>
        <dbReference type="ARBA" id="ARBA00022723"/>
    </source>
</evidence>
<evidence type="ECO:0000256" key="3">
    <source>
        <dbReference type="ARBA" id="ARBA00023004"/>
    </source>
</evidence>
<dbReference type="SFLD" id="SFLDS00029">
    <property type="entry name" value="Radical_SAM"/>
    <property type="match status" value="1"/>
</dbReference>
<keyword evidence="3" id="KW-0408">Iron</keyword>
<dbReference type="Proteomes" id="UP000076865">
    <property type="component" value="Plasmid pDSM15939_1"/>
</dbReference>
<dbReference type="InterPro" id="IPR007197">
    <property type="entry name" value="rSAM"/>
</dbReference>
<geneLocation type="plasmid" evidence="7">
    <name>pdsm15939_1</name>
</geneLocation>
<evidence type="ECO:0000259" key="5">
    <source>
        <dbReference type="PROSITE" id="PS51918"/>
    </source>
</evidence>
<keyword evidence="4" id="KW-0411">Iron-sulfur</keyword>
<dbReference type="KEGG" id="aamy:GFC30_2976"/>
<keyword evidence="6" id="KW-0614">Plasmid</keyword>
<evidence type="ECO:0000313" key="7">
    <source>
        <dbReference type="Proteomes" id="UP000076865"/>
    </source>
</evidence>
<dbReference type="SFLD" id="SFLDG01067">
    <property type="entry name" value="SPASM/twitch_domain_containing"/>
    <property type="match status" value="1"/>
</dbReference>
<accession>A0A160F6K4</accession>
<keyword evidence="2" id="KW-0479">Metal-binding</keyword>
<feature type="domain" description="Radical SAM core" evidence="5">
    <location>
        <begin position="105"/>
        <end position="316"/>
    </location>
</feature>
<proteinExistence type="predicted"/>
<gene>
    <name evidence="6" type="primary">skfB</name>
    <name evidence="6" type="ORF">GFC30_2976</name>
</gene>
<dbReference type="InterPro" id="IPR058240">
    <property type="entry name" value="rSAM_sf"/>
</dbReference>
<dbReference type="PROSITE" id="PS51918">
    <property type="entry name" value="RADICAL_SAM"/>
    <property type="match status" value="1"/>
</dbReference>
<dbReference type="InterPro" id="IPR030915">
    <property type="entry name" value="rSAM_SkfB"/>
</dbReference>
<dbReference type="SUPFAM" id="SSF102114">
    <property type="entry name" value="Radical SAM enzymes"/>
    <property type="match status" value="1"/>
</dbReference>
<evidence type="ECO:0000313" key="6">
    <source>
        <dbReference type="EMBL" id="ANB62156.1"/>
    </source>
</evidence>
<evidence type="ECO:0000256" key="1">
    <source>
        <dbReference type="ARBA" id="ARBA00022691"/>
    </source>
</evidence>
<dbReference type="OrthoDB" id="9763993at2"/>
<keyword evidence="1" id="KW-0949">S-adenosyl-L-methionine</keyword>
<dbReference type="PANTHER" id="PTHR11228">
    <property type="entry name" value="RADICAL SAM DOMAIN PROTEIN"/>
    <property type="match status" value="1"/>
</dbReference>
<keyword evidence="7" id="KW-1185">Reference proteome</keyword>
<dbReference type="Gene3D" id="3.20.20.70">
    <property type="entry name" value="Aldolase class I"/>
    <property type="match status" value="1"/>
</dbReference>
<protein>
    <submittedName>
        <fullName evidence="6">Sporulation killing factor system radical SAM maturase</fullName>
    </submittedName>
</protein>
<name>A0A160F6K4_9BACL</name>
<organism evidence="6 7">
    <name type="scientific">Anoxybacteroides amylolyticum</name>
    <dbReference type="NCBI Taxonomy" id="294699"/>
    <lineage>
        <taxon>Bacteria</taxon>
        <taxon>Bacillati</taxon>
        <taxon>Bacillota</taxon>
        <taxon>Bacilli</taxon>
        <taxon>Bacillales</taxon>
        <taxon>Anoxybacillaceae</taxon>
        <taxon>Anoxybacteroides</taxon>
    </lineage>
</organism>
<dbReference type="CDD" id="cd21109">
    <property type="entry name" value="SPASM"/>
    <property type="match status" value="1"/>
</dbReference>
<dbReference type="PANTHER" id="PTHR11228:SF7">
    <property type="entry name" value="PQQA PEPTIDE CYCLASE"/>
    <property type="match status" value="1"/>
</dbReference>
<dbReference type="Pfam" id="PF13186">
    <property type="entry name" value="SPASM"/>
    <property type="match status" value="1"/>
</dbReference>
<dbReference type="GO" id="GO:0003824">
    <property type="term" value="F:catalytic activity"/>
    <property type="evidence" value="ECO:0007669"/>
    <property type="project" value="InterPro"/>
</dbReference>
<dbReference type="CDD" id="cd01335">
    <property type="entry name" value="Radical_SAM"/>
    <property type="match status" value="1"/>
</dbReference>
<dbReference type="SFLD" id="SFLDG01386">
    <property type="entry name" value="main_SPASM_domain-containing"/>
    <property type="match status" value="1"/>
</dbReference>
<reference evidence="6 7" key="1">
    <citation type="journal article" date="2006" name="Syst. Appl. Microbiol.">
        <title>Anoxybacillus amylolyticus sp. nov., a thermophilic amylase producing bacterium isolated from Mount Rittmann (Antarctica).</title>
        <authorList>
            <person name="Poli A."/>
            <person name="Esposito E."/>
            <person name="Lama L."/>
            <person name="Orlando P."/>
            <person name="Nicolaus G."/>
            <person name="de Appolonia F."/>
            <person name="Gambacorta A."/>
            <person name="Nicolaus B."/>
        </authorList>
    </citation>
    <scope>NUCLEOTIDE SEQUENCE [LARGE SCALE GENOMIC DNA]</scope>
    <source>
        <strain evidence="6 7">DSM 15939</strain>
        <plasmid evidence="7">Plasmid pdsm15939_1</plasmid>
    </source>
</reference>
<dbReference type="RefSeq" id="WP_066327482.1">
    <property type="nucleotide sequence ID" value="NZ_CP015439.1"/>
</dbReference>
<sequence length="411" mass="46011">MVIGTPKKKVAPQFGIHLQPSGAILYETNTLNYFRLSGVGAELAMLMAQLQDMEKTAYVWSHMNGLEEGMTVEELRDMFADHPLTALWEKGILPSSIRITGSSQAYLPIRSTLQFTNSCNLSCPFCYASSGRPYEKELTTEEWILVMEKLAANGVFDITITGGEARLVKGFHRLLATASCLFINVHLFSNGLGWTGDDIAFVKQFNNVRCQVSVDGYEETHDKMRGKKGAYKETMSNARKIAEAGIPLIIAMTVSPINYLDVEKVAEEACAVGARVFRAGITLPVGRAGDGIFFLSKEQRERVKEQIDRAIKKWGNRIVIPDWREEDSNEHHKGGEADFCTPGYLNWYVRADGMVTPCQVEEASMGHILKDSILEIGAEERLLEVRAKSKSCYCIHRVELPEPDQPFRKLF</sequence>
<evidence type="ECO:0000256" key="4">
    <source>
        <dbReference type="ARBA" id="ARBA00023014"/>
    </source>
</evidence>
<dbReference type="NCBIfam" id="TIGR04403">
    <property type="entry name" value="rSAM_skfB"/>
    <property type="match status" value="1"/>
</dbReference>